<name>A0A4Q9I2Q9_STRKA</name>
<evidence type="ECO:0000313" key="2">
    <source>
        <dbReference type="Proteomes" id="UP000292452"/>
    </source>
</evidence>
<dbReference type="OrthoDB" id="8782691at2"/>
<proteinExistence type="predicted"/>
<dbReference type="RefSeq" id="WP_052856736.1">
    <property type="nucleotide sequence ID" value="NZ_NDXL01000001.1"/>
</dbReference>
<protein>
    <submittedName>
        <fullName evidence="1">Uncharacterized protein</fullName>
    </submittedName>
</protein>
<accession>A0A4Q9I2Q9</accession>
<reference evidence="1 2" key="1">
    <citation type="submission" date="2019-02" db="EMBL/GenBank/DDBJ databases">
        <title>Draft Genome Sequence of Streptomyces sp. AM-2504, identified by 16S rRNA comparative analysis as a Streptomyces Kasugaensis strain.</title>
        <authorList>
            <person name="Napolioni V."/>
            <person name="Giuliodori A.M."/>
            <person name="Spurio R."/>
            <person name="Fabbretti A."/>
        </authorList>
    </citation>
    <scope>NUCLEOTIDE SEQUENCE [LARGE SCALE GENOMIC DNA]</scope>
    <source>
        <strain evidence="1 2">AM-2504</strain>
    </source>
</reference>
<dbReference type="Proteomes" id="UP000292452">
    <property type="component" value="Unassembled WGS sequence"/>
</dbReference>
<dbReference type="GeneID" id="97374960"/>
<sequence>MDHDQWDRLIGERATAREAHWEEDLRQRRGGDRQKTPAAGLYTGRRPGLTLVDRLLATLLYERFRLAQVAVAPLFAVVPVPLNRAISQTRCLLHKAGHTIEPISTHLATLDGLTDLAARLGITRDPVIKTAS</sequence>
<dbReference type="AlphaFoldDB" id="A0A4Q9I2Q9"/>
<dbReference type="EMBL" id="SIXH01000011">
    <property type="protein sequence ID" value="TBO61229.1"/>
    <property type="molecule type" value="Genomic_DNA"/>
</dbReference>
<evidence type="ECO:0000313" key="1">
    <source>
        <dbReference type="EMBL" id="TBO61229.1"/>
    </source>
</evidence>
<keyword evidence="2" id="KW-1185">Reference proteome</keyword>
<comment type="caution">
    <text evidence="1">The sequence shown here is derived from an EMBL/GenBank/DDBJ whole genome shotgun (WGS) entry which is preliminary data.</text>
</comment>
<organism evidence="1 2">
    <name type="scientific">Streptomyces kasugaensis</name>
    <dbReference type="NCBI Taxonomy" id="1946"/>
    <lineage>
        <taxon>Bacteria</taxon>
        <taxon>Bacillati</taxon>
        <taxon>Actinomycetota</taxon>
        <taxon>Actinomycetes</taxon>
        <taxon>Kitasatosporales</taxon>
        <taxon>Streptomycetaceae</taxon>
        <taxon>Streptomyces</taxon>
    </lineage>
</organism>
<gene>
    <name evidence="1" type="ORF">EYS09_02370</name>
</gene>